<dbReference type="PANTHER" id="PTHR11552">
    <property type="entry name" value="GLUCOSE-METHANOL-CHOLINE GMC OXIDOREDUCTASE"/>
    <property type="match status" value="1"/>
</dbReference>
<comment type="cofactor">
    <cofactor evidence="3">
        <name>FAD</name>
        <dbReference type="ChEBI" id="CHEBI:57692"/>
    </cofactor>
</comment>
<dbReference type="GO" id="GO:0050660">
    <property type="term" value="F:flavin adenine dinucleotide binding"/>
    <property type="evidence" value="ECO:0007669"/>
    <property type="project" value="InterPro"/>
</dbReference>
<dbReference type="Pfam" id="PF00732">
    <property type="entry name" value="GMC_oxred_N"/>
    <property type="match status" value="1"/>
</dbReference>
<evidence type="ECO:0000259" key="5">
    <source>
        <dbReference type="PROSITE" id="PS00623"/>
    </source>
</evidence>
<sequence>MLFALNLEHYFNFDYATNTPARIARKKMTSTIEEYDFIVVGAGPSGAVLASGLARSSQRPSVLLLEAGGDNKDGQHLVPADRFAVAFSQPSLNWGYKTAPQTHLKGQQIDYSRGKGLGGSTAINFSCWIVGADEDYDEWARKVGDEDWAWKSVKERLKRIETYHVGVPEEHRKFIDAKQEDHGTSGPLHLSYADPWEKGVADMFIAAEETGMGVNKDGMGLGPTCMYKGKRTTASDFLEDAPSNLTIKTNSPIAKVLLSSSKVATGVKTIDGHTYRAKKDVILSAGALNTPQILLLSGIGPADELAKHNIPLLHEMNDIGKNMQDHAFCGASIITKPGTEGRMAYETDPEAVKAARAQHSKDKTGLLNTLYCSAPMGFFKNDAVMQSKEFAALDKEIQEHLTKPTIPHFEIATHTPPLYIGSYELQPTDSYLCALNFVMNPQSTGTVTLNSADPSDAPIIDPRLASHPYDRRVLIEGYRKLVKLLKAPVFAKDTVRMVGGPEAGTDEEIWEYCSTAMGSSWHMCSTVKMGKKGDERACVDTDFKLNGIKNLRVVDLSVIPLLPNNHTQSTAYLVGQTAAEKLIAEYGLEKRLKL</sequence>
<dbReference type="InterPro" id="IPR000172">
    <property type="entry name" value="GMC_OxRdtase_N"/>
</dbReference>
<dbReference type="InterPro" id="IPR012132">
    <property type="entry name" value="GMC_OxRdtase"/>
</dbReference>
<gene>
    <name evidence="7" type="primary">alkJ</name>
    <name evidence="7" type="ORF">LCER1_G003433</name>
</gene>
<dbReference type="GO" id="GO:0016614">
    <property type="term" value="F:oxidoreductase activity, acting on CH-OH group of donors"/>
    <property type="evidence" value="ECO:0007669"/>
    <property type="project" value="InterPro"/>
</dbReference>
<dbReference type="AlphaFoldDB" id="A0A7D8YTK4"/>
<keyword evidence="8" id="KW-1185">Reference proteome</keyword>
<reference evidence="7 8" key="1">
    <citation type="submission" date="2018-05" db="EMBL/GenBank/DDBJ databases">
        <title>Whole genome sequencing for identification of molecular markers to develop diagnostic detection tools for the regulated plant pathogen Lachnellula willkommii.</title>
        <authorList>
            <person name="Giroux E."/>
            <person name="Bilodeau G."/>
        </authorList>
    </citation>
    <scope>NUCLEOTIDE SEQUENCE [LARGE SCALE GENOMIC DNA]</scope>
    <source>
        <strain evidence="7 8">CBS 625.97</strain>
    </source>
</reference>
<dbReference type="OrthoDB" id="269227at2759"/>
<dbReference type="InterPro" id="IPR007867">
    <property type="entry name" value="GMC_OxRtase_C"/>
</dbReference>
<dbReference type="PANTHER" id="PTHR11552:SF134">
    <property type="entry name" value="GLUCOSE-METHANOL-CHOLINE OXIDOREDUCTASE N-TERMINAL DOMAIN-CONTAINING PROTEIN"/>
    <property type="match status" value="1"/>
</dbReference>
<dbReference type="EMBL" id="QGMG01000401">
    <property type="protein sequence ID" value="TVY53893.1"/>
    <property type="molecule type" value="Genomic_DNA"/>
</dbReference>
<evidence type="ECO:0000256" key="3">
    <source>
        <dbReference type="PIRSR" id="PIRSR000137-2"/>
    </source>
</evidence>
<protein>
    <submittedName>
        <fullName evidence="7">Alcohol dehydrogenase [acceptor]</fullName>
    </submittedName>
</protein>
<feature type="active site" description="Proton acceptor" evidence="2">
    <location>
        <position position="566"/>
    </location>
</feature>
<dbReference type="Pfam" id="PF05199">
    <property type="entry name" value="GMC_oxred_C"/>
    <property type="match status" value="1"/>
</dbReference>
<organism evidence="7 8">
    <name type="scientific">Lachnellula cervina</name>
    <dbReference type="NCBI Taxonomy" id="1316786"/>
    <lineage>
        <taxon>Eukaryota</taxon>
        <taxon>Fungi</taxon>
        <taxon>Dikarya</taxon>
        <taxon>Ascomycota</taxon>
        <taxon>Pezizomycotina</taxon>
        <taxon>Leotiomycetes</taxon>
        <taxon>Helotiales</taxon>
        <taxon>Lachnaceae</taxon>
        <taxon>Lachnellula</taxon>
    </lineage>
</organism>
<evidence type="ECO:0000313" key="7">
    <source>
        <dbReference type="EMBL" id="TVY53893.1"/>
    </source>
</evidence>
<comment type="caution">
    <text evidence="7">The sequence shown here is derived from an EMBL/GenBank/DDBJ whole genome shotgun (WGS) entry which is preliminary data.</text>
</comment>
<keyword evidence="4" id="KW-0285">Flavoprotein</keyword>
<dbReference type="SUPFAM" id="SSF51905">
    <property type="entry name" value="FAD/NAD(P)-binding domain"/>
    <property type="match status" value="1"/>
</dbReference>
<evidence type="ECO:0000256" key="2">
    <source>
        <dbReference type="PIRSR" id="PIRSR000137-1"/>
    </source>
</evidence>
<evidence type="ECO:0000256" key="1">
    <source>
        <dbReference type="ARBA" id="ARBA00010790"/>
    </source>
</evidence>
<feature type="active site" description="Proton donor" evidence="2">
    <location>
        <position position="522"/>
    </location>
</feature>
<dbReference type="Gene3D" id="3.30.560.10">
    <property type="entry name" value="Glucose Oxidase, domain 3"/>
    <property type="match status" value="1"/>
</dbReference>
<dbReference type="PIRSF" id="PIRSF000137">
    <property type="entry name" value="Alcohol_oxidase"/>
    <property type="match status" value="1"/>
</dbReference>
<dbReference type="Gene3D" id="3.50.50.60">
    <property type="entry name" value="FAD/NAD(P)-binding domain"/>
    <property type="match status" value="1"/>
</dbReference>
<feature type="domain" description="Glucose-methanol-choline oxidoreductase N-terminal" evidence="6">
    <location>
        <begin position="286"/>
        <end position="300"/>
    </location>
</feature>
<proteinExistence type="inferred from homology"/>
<dbReference type="SUPFAM" id="SSF54373">
    <property type="entry name" value="FAD-linked reductases, C-terminal domain"/>
    <property type="match status" value="1"/>
</dbReference>
<dbReference type="Proteomes" id="UP000481288">
    <property type="component" value="Unassembled WGS sequence"/>
</dbReference>
<dbReference type="PROSITE" id="PS00623">
    <property type="entry name" value="GMC_OXRED_1"/>
    <property type="match status" value="1"/>
</dbReference>
<name>A0A7D8YTK4_9HELO</name>
<dbReference type="PROSITE" id="PS00624">
    <property type="entry name" value="GMC_OXRED_2"/>
    <property type="match status" value="1"/>
</dbReference>
<comment type="similarity">
    <text evidence="1 4">Belongs to the GMC oxidoreductase family.</text>
</comment>
<evidence type="ECO:0000259" key="6">
    <source>
        <dbReference type="PROSITE" id="PS00624"/>
    </source>
</evidence>
<feature type="domain" description="Glucose-methanol-choline oxidoreductase N-terminal" evidence="5">
    <location>
        <begin position="114"/>
        <end position="137"/>
    </location>
</feature>
<feature type="binding site" evidence="3">
    <location>
        <begin position="521"/>
        <end position="522"/>
    </location>
    <ligand>
        <name>FAD</name>
        <dbReference type="ChEBI" id="CHEBI:57692"/>
    </ligand>
</feature>
<keyword evidence="3 4" id="KW-0274">FAD</keyword>
<evidence type="ECO:0000256" key="4">
    <source>
        <dbReference type="RuleBase" id="RU003968"/>
    </source>
</evidence>
<evidence type="ECO:0000313" key="8">
    <source>
        <dbReference type="Proteomes" id="UP000481288"/>
    </source>
</evidence>
<accession>A0A7D8YTK4</accession>
<dbReference type="InterPro" id="IPR036188">
    <property type="entry name" value="FAD/NAD-bd_sf"/>
</dbReference>